<evidence type="ECO:0000256" key="12">
    <source>
        <dbReference type="ARBA" id="ARBA00023008"/>
    </source>
</evidence>
<dbReference type="InterPro" id="IPR001505">
    <property type="entry name" value="Copper_CuA"/>
</dbReference>
<keyword evidence="6 16" id="KW-0812">Transmembrane</keyword>
<dbReference type="InterPro" id="IPR036257">
    <property type="entry name" value="Cyt_c_oxidase_su2_TM_sf"/>
</dbReference>
<feature type="transmembrane region" description="Helical" evidence="16">
    <location>
        <begin position="86"/>
        <end position="109"/>
    </location>
</feature>
<evidence type="ECO:0000256" key="14">
    <source>
        <dbReference type="ARBA" id="ARBA00047816"/>
    </source>
</evidence>
<evidence type="ECO:0000256" key="13">
    <source>
        <dbReference type="ARBA" id="ARBA00023136"/>
    </source>
</evidence>
<feature type="domain" description="Cytochrome c" evidence="18">
    <location>
        <begin position="272"/>
        <end position="359"/>
    </location>
</feature>
<dbReference type="PROSITE" id="PS50857">
    <property type="entry name" value="COX2_CUA"/>
    <property type="match status" value="1"/>
</dbReference>
<comment type="similarity">
    <text evidence="2">Belongs to the cytochrome c oxidase subunit 2 family.</text>
</comment>
<evidence type="ECO:0000256" key="5">
    <source>
        <dbReference type="ARBA" id="ARBA00022617"/>
    </source>
</evidence>
<name>A0A520S3E5_9GAMM</name>
<dbReference type="GO" id="GO:0016020">
    <property type="term" value="C:membrane"/>
    <property type="evidence" value="ECO:0007669"/>
    <property type="project" value="UniProtKB-SubCell"/>
</dbReference>
<reference evidence="19 20" key="1">
    <citation type="submission" date="2019-02" db="EMBL/GenBank/DDBJ databases">
        <title>Prokaryotic population dynamics and viral predation in marine succession experiment using metagenomics: the confinement effect.</title>
        <authorList>
            <person name="Haro-Moreno J.M."/>
            <person name="Rodriguez-Valera F."/>
            <person name="Lopez-Perez M."/>
        </authorList>
    </citation>
    <scope>NUCLEOTIDE SEQUENCE [LARGE SCALE GENOMIC DNA]</scope>
    <source>
        <strain evidence="19">MED-G157</strain>
    </source>
</reference>
<dbReference type="EMBL" id="SHAG01000006">
    <property type="protein sequence ID" value="RZO76969.1"/>
    <property type="molecule type" value="Genomic_DNA"/>
</dbReference>
<evidence type="ECO:0000259" key="17">
    <source>
        <dbReference type="PROSITE" id="PS50857"/>
    </source>
</evidence>
<evidence type="ECO:0000256" key="4">
    <source>
        <dbReference type="ARBA" id="ARBA00022448"/>
    </source>
</evidence>
<accession>A0A520S3E5</accession>
<dbReference type="GO" id="GO:0004129">
    <property type="term" value="F:cytochrome-c oxidase activity"/>
    <property type="evidence" value="ECO:0007669"/>
    <property type="project" value="UniProtKB-EC"/>
</dbReference>
<dbReference type="Pfam" id="PF00034">
    <property type="entry name" value="Cytochrom_C"/>
    <property type="match status" value="2"/>
</dbReference>
<dbReference type="Gene3D" id="1.10.760.10">
    <property type="entry name" value="Cytochrome c-like domain"/>
    <property type="match status" value="2"/>
</dbReference>
<dbReference type="Gene3D" id="1.10.287.90">
    <property type="match status" value="1"/>
</dbReference>
<comment type="caution">
    <text evidence="19">The sequence shown here is derived from an EMBL/GenBank/DDBJ whole genome shotgun (WGS) entry which is preliminary data.</text>
</comment>
<organism evidence="19 20">
    <name type="scientific">OM182 bacterium</name>
    <dbReference type="NCBI Taxonomy" id="2510334"/>
    <lineage>
        <taxon>Bacteria</taxon>
        <taxon>Pseudomonadati</taxon>
        <taxon>Pseudomonadota</taxon>
        <taxon>Gammaproteobacteria</taxon>
        <taxon>OMG group</taxon>
        <taxon>OM182 clade</taxon>
    </lineage>
</organism>
<dbReference type="InterPro" id="IPR045187">
    <property type="entry name" value="CcO_II"/>
</dbReference>
<dbReference type="SUPFAM" id="SSF81464">
    <property type="entry name" value="Cytochrome c oxidase subunit II-like, transmembrane region"/>
    <property type="match status" value="1"/>
</dbReference>
<dbReference type="SUPFAM" id="SSF46626">
    <property type="entry name" value="Cytochrome c"/>
    <property type="match status" value="2"/>
</dbReference>
<keyword evidence="10 16" id="KW-1133">Transmembrane helix</keyword>
<dbReference type="PRINTS" id="PR01166">
    <property type="entry name" value="CYCOXIDASEII"/>
</dbReference>
<evidence type="ECO:0000313" key="19">
    <source>
        <dbReference type="EMBL" id="RZO76969.1"/>
    </source>
</evidence>
<dbReference type="InterPro" id="IPR036909">
    <property type="entry name" value="Cyt_c-like_dom_sf"/>
</dbReference>
<evidence type="ECO:0000256" key="11">
    <source>
        <dbReference type="ARBA" id="ARBA00023004"/>
    </source>
</evidence>
<feature type="domain" description="Cytochrome c" evidence="18">
    <location>
        <begin position="369"/>
        <end position="456"/>
    </location>
</feature>
<comment type="catalytic activity">
    <reaction evidence="14">
        <text>4 Fe(II)-[cytochrome c] + O2 + 8 H(+)(in) = 4 Fe(III)-[cytochrome c] + 2 H2O + 4 H(+)(out)</text>
        <dbReference type="Rhea" id="RHEA:11436"/>
        <dbReference type="Rhea" id="RHEA-COMP:10350"/>
        <dbReference type="Rhea" id="RHEA-COMP:14399"/>
        <dbReference type="ChEBI" id="CHEBI:15377"/>
        <dbReference type="ChEBI" id="CHEBI:15378"/>
        <dbReference type="ChEBI" id="CHEBI:15379"/>
        <dbReference type="ChEBI" id="CHEBI:29033"/>
        <dbReference type="ChEBI" id="CHEBI:29034"/>
        <dbReference type="EC" id="7.1.1.9"/>
    </reaction>
</comment>
<keyword evidence="7 15" id="KW-0479">Metal-binding</keyword>
<evidence type="ECO:0000256" key="15">
    <source>
        <dbReference type="PROSITE-ProRule" id="PRU00433"/>
    </source>
</evidence>
<keyword evidence="9" id="KW-0249">Electron transport</keyword>
<dbReference type="EC" id="7.1.1.9" evidence="3"/>
<dbReference type="Pfam" id="PF00116">
    <property type="entry name" value="COX2"/>
    <property type="match status" value="1"/>
</dbReference>
<keyword evidence="12" id="KW-0186">Copper</keyword>
<dbReference type="CDD" id="cd13919">
    <property type="entry name" value="CuRO_HCO_II_like_5"/>
    <property type="match status" value="1"/>
</dbReference>
<keyword evidence="11 15" id="KW-0408">Iron</keyword>
<dbReference type="InterPro" id="IPR009056">
    <property type="entry name" value="Cyt_c-like_dom"/>
</dbReference>
<dbReference type="SUPFAM" id="SSF49503">
    <property type="entry name" value="Cupredoxins"/>
    <property type="match status" value="1"/>
</dbReference>
<dbReference type="GO" id="GO:0005507">
    <property type="term" value="F:copper ion binding"/>
    <property type="evidence" value="ECO:0007669"/>
    <property type="project" value="InterPro"/>
</dbReference>
<dbReference type="Proteomes" id="UP000316199">
    <property type="component" value="Unassembled WGS sequence"/>
</dbReference>
<dbReference type="AlphaFoldDB" id="A0A520S3E5"/>
<gene>
    <name evidence="19" type="ORF">EVA68_02815</name>
</gene>
<dbReference type="PANTHER" id="PTHR22888">
    <property type="entry name" value="CYTOCHROME C OXIDASE, SUBUNIT II"/>
    <property type="match status" value="1"/>
</dbReference>
<comment type="subcellular location">
    <subcellularLocation>
        <location evidence="1">Membrane</location>
        <topology evidence="1">Multi-pass membrane protein</topology>
    </subcellularLocation>
</comment>
<evidence type="ECO:0000256" key="7">
    <source>
        <dbReference type="ARBA" id="ARBA00022723"/>
    </source>
</evidence>
<dbReference type="GO" id="GO:0020037">
    <property type="term" value="F:heme binding"/>
    <property type="evidence" value="ECO:0007669"/>
    <property type="project" value="InterPro"/>
</dbReference>
<feature type="domain" description="Cytochrome oxidase subunit II copper A binding" evidence="17">
    <location>
        <begin position="117"/>
        <end position="259"/>
    </location>
</feature>
<dbReference type="PANTHER" id="PTHR22888:SF9">
    <property type="entry name" value="CYTOCHROME C OXIDASE SUBUNIT 2"/>
    <property type="match status" value="1"/>
</dbReference>
<dbReference type="InterPro" id="IPR002429">
    <property type="entry name" value="CcO_II-like_C"/>
</dbReference>
<dbReference type="PROSITE" id="PS00078">
    <property type="entry name" value="COX2"/>
    <property type="match status" value="1"/>
</dbReference>
<dbReference type="PROSITE" id="PS51007">
    <property type="entry name" value="CYTC"/>
    <property type="match status" value="2"/>
</dbReference>
<evidence type="ECO:0000256" key="3">
    <source>
        <dbReference type="ARBA" id="ARBA00012949"/>
    </source>
</evidence>
<dbReference type="Gene3D" id="2.60.40.420">
    <property type="entry name" value="Cupredoxins - blue copper proteins"/>
    <property type="match status" value="1"/>
</dbReference>
<dbReference type="InterPro" id="IPR008972">
    <property type="entry name" value="Cupredoxin"/>
</dbReference>
<evidence type="ECO:0000313" key="20">
    <source>
        <dbReference type="Proteomes" id="UP000316199"/>
    </source>
</evidence>
<evidence type="ECO:0000256" key="9">
    <source>
        <dbReference type="ARBA" id="ARBA00022982"/>
    </source>
</evidence>
<keyword evidence="13 16" id="KW-0472">Membrane</keyword>
<dbReference type="GO" id="GO:0042773">
    <property type="term" value="P:ATP synthesis coupled electron transport"/>
    <property type="evidence" value="ECO:0007669"/>
    <property type="project" value="TreeGrafter"/>
</dbReference>
<evidence type="ECO:0000259" key="18">
    <source>
        <dbReference type="PROSITE" id="PS51007"/>
    </source>
</evidence>
<protein>
    <recommendedName>
        <fullName evidence="3">cytochrome-c oxidase</fullName>
        <ecNumber evidence="3">7.1.1.9</ecNumber>
    </recommendedName>
</protein>
<evidence type="ECO:0000256" key="2">
    <source>
        <dbReference type="ARBA" id="ARBA00007866"/>
    </source>
</evidence>
<proteinExistence type="inferred from homology"/>
<keyword evidence="5 15" id="KW-0349">Heme</keyword>
<keyword evidence="4" id="KW-0813">Transport</keyword>
<evidence type="ECO:0000256" key="8">
    <source>
        <dbReference type="ARBA" id="ARBA00022967"/>
    </source>
</evidence>
<evidence type="ECO:0000256" key="6">
    <source>
        <dbReference type="ARBA" id="ARBA00022692"/>
    </source>
</evidence>
<keyword evidence="8" id="KW-1278">Translocase</keyword>
<feature type="transmembrane region" description="Helical" evidence="16">
    <location>
        <begin position="44"/>
        <end position="65"/>
    </location>
</feature>
<sequence>MLVAIVFMLLVVGSIAFHLWSPSLGWWFLPRASHWDQIDLTLDITFWVTGFVFVAVNLFMAYAVVKYRNRGEDSKPAKYEPENPKLELWLTVFTAIGVAAMLAPGLYVWNEFVHVPDEAWEMEVLGEQWRWTYRLPGKDNKLGTSDASLISISNPLGINPKDPFGQDDLIIDTGIVHIPIDKPVKLNLRSKDVLHDFAVAEFRVKMDLVPGLVSYLWFTPTKTGTYDVLCEELCGLAHFTMRGKVVVDTLEDFNAWQSEQMTFAETQAIPAADPELGEGLYAVCSGCHGQSGEGNVALNSPKLTGMSSWYLEQQLHNFKKGIRGSHPDDIYGQQMVAIAGMLVDDSAIRDVSAYITTFPSTPSDSIVIGNVERGEKLWTTCGTCHGMEGQGNYATHSPKLSGQEDWYVRRQLEHFKKGIRGAHDDDRFGHQMMSMARMLRSEKDMKDILAFMNKLPTQMPGEQLALAQREGVEE</sequence>
<evidence type="ECO:0000256" key="10">
    <source>
        <dbReference type="ARBA" id="ARBA00022989"/>
    </source>
</evidence>
<evidence type="ECO:0000256" key="1">
    <source>
        <dbReference type="ARBA" id="ARBA00004141"/>
    </source>
</evidence>
<evidence type="ECO:0000256" key="16">
    <source>
        <dbReference type="SAM" id="Phobius"/>
    </source>
</evidence>